<keyword evidence="3" id="KW-0418">Kinase</keyword>
<evidence type="ECO:0000313" key="8">
    <source>
        <dbReference type="EMBL" id="MDN4601500.1"/>
    </source>
</evidence>
<keyword evidence="6" id="KW-0175">Coiled coil</keyword>
<dbReference type="PROSITE" id="PS50109">
    <property type="entry name" value="HIS_KIN"/>
    <property type="match status" value="1"/>
</dbReference>
<dbReference type="Proteomes" id="UP001174205">
    <property type="component" value="Unassembled WGS sequence"/>
</dbReference>
<evidence type="ECO:0000256" key="1">
    <source>
        <dbReference type="ARBA" id="ARBA00022679"/>
    </source>
</evidence>
<evidence type="ECO:0000313" key="9">
    <source>
        <dbReference type="Proteomes" id="UP001174205"/>
    </source>
</evidence>
<evidence type="ECO:0000256" key="3">
    <source>
        <dbReference type="ARBA" id="ARBA00022777"/>
    </source>
</evidence>
<dbReference type="GO" id="GO:0005524">
    <property type="term" value="F:ATP binding"/>
    <property type="evidence" value="ECO:0007669"/>
    <property type="project" value="UniProtKB-KW"/>
</dbReference>
<feature type="domain" description="Histidine kinase" evidence="7">
    <location>
        <begin position="483"/>
        <end position="707"/>
    </location>
</feature>
<keyword evidence="5" id="KW-0902">Two-component regulatory system</keyword>
<evidence type="ECO:0000256" key="6">
    <source>
        <dbReference type="SAM" id="Coils"/>
    </source>
</evidence>
<keyword evidence="2" id="KW-0547">Nucleotide-binding</keyword>
<keyword evidence="4 8" id="KW-0067">ATP-binding</keyword>
<dbReference type="SMART" id="SM00387">
    <property type="entry name" value="HATPase_c"/>
    <property type="match status" value="1"/>
</dbReference>
<dbReference type="EMBL" id="JAROCD010000004">
    <property type="protein sequence ID" value="MDN4601500.1"/>
    <property type="molecule type" value="Genomic_DNA"/>
</dbReference>
<name>A0ABT8J908_9BACL</name>
<dbReference type="SUPFAM" id="SSF55874">
    <property type="entry name" value="ATPase domain of HSP90 chaperone/DNA topoisomerase II/histidine kinase"/>
    <property type="match status" value="2"/>
</dbReference>
<dbReference type="InterPro" id="IPR003594">
    <property type="entry name" value="HATPase_dom"/>
</dbReference>
<evidence type="ECO:0000256" key="2">
    <source>
        <dbReference type="ARBA" id="ARBA00022741"/>
    </source>
</evidence>
<dbReference type="Gene3D" id="3.30.565.10">
    <property type="entry name" value="Histidine kinase-like ATPase, C-terminal domain"/>
    <property type="match status" value="2"/>
</dbReference>
<sequence length="707" mass="81988">MEETKFTIEDRELAELLGRQNFSNKESAVFELMKNCHDAGSKVCDIYINSDCIKIIDYGDGMNSEDIQNKWLHVGRSTKGYRREDDGRVLAGSKGVGRFALARLGDNARVTSKVEDGVAVLWATNWNYSSINDTEVDFKKGTTIEISELRDRWRQKDINDLVGFFRRAYKSKKMIVTIHFGSETYVIQPTFESLKRGEHYSAKVILKYNSKLMELSVDVESDEFKQEVAELITPTSPNNFSDRFNIEEEIPHSTEDLKTYLSELGSFSAELYFGLERIPADSFEKYLYKYNNLSNDGTGIILYRNNFSISSLEGKKDWLDISSRAIRSPAAATHPTGSWRVRKNQIFGEVIIDKEENKNLKDMANRQGLEEDEYYQVFREIILYGISKFEKYRQDIIRKIDKNRNIEKKDSNEDKKKLREFLKKPSRATNMSNEELSFLAEEIKDIQREVKEKAKEHKENEQQFKYDVRILNVLATQGLRASSISHELHNKRNILVSGYKDVVNALEEFGFWEELNSEEYTRISYKNVPLTLRNLEDVNKRLIAFLDVILNKIEKEKFNSEIESVEGALDTIIKTWIKEYDWLTIDIISKNEVQNKYKLSSDVLDVIFDNLILNSIQHNEMKDKLTITIEVASSDGLLQFKYSDNGTGLNKKYIKDPKRILEVHETSRRDGHGLGMWIVSNTLHMYGGNVTEIRSDNGFHIYFNLKG</sequence>
<keyword evidence="1" id="KW-0808">Transferase</keyword>
<dbReference type="Pfam" id="PF02518">
    <property type="entry name" value="HATPase_c"/>
    <property type="match status" value="1"/>
</dbReference>
<proteinExistence type="predicted"/>
<feature type="coiled-coil region" evidence="6">
    <location>
        <begin position="429"/>
        <end position="463"/>
    </location>
</feature>
<protein>
    <submittedName>
        <fullName evidence="8">ATP-binding protein</fullName>
    </submittedName>
</protein>
<evidence type="ECO:0000256" key="4">
    <source>
        <dbReference type="ARBA" id="ARBA00022840"/>
    </source>
</evidence>
<keyword evidence="9" id="KW-1185">Reference proteome</keyword>
<evidence type="ECO:0000256" key="5">
    <source>
        <dbReference type="ARBA" id="ARBA00023012"/>
    </source>
</evidence>
<dbReference type="RefSeq" id="WP_301246264.1">
    <property type="nucleotide sequence ID" value="NZ_JAROCD010000004.1"/>
</dbReference>
<comment type="caution">
    <text evidence="8">The sequence shown here is derived from an EMBL/GenBank/DDBJ whole genome shotgun (WGS) entry which is preliminary data.</text>
</comment>
<dbReference type="InterPro" id="IPR036890">
    <property type="entry name" value="HATPase_C_sf"/>
</dbReference>
<evidence type="ECO:0000259" key="7">
    <source>
        <dbReference type="PROSITE" id="PS50109"/>
    </source>
</evidence>
<reference evidence="8" key="1">
    <citation type="submission" date="2023-03" db="EMBL/GenBank/DDBJ databases">
        <title>MT1 and MT2 Draft Genomes of Novel Species.</title>
        <authorList>
            <person name="Venkateswaran K."/>
        </authorList>
    </citation>
    <scope>NUCLEOTIDE SEQUENCE</scope>
    <source>
        <strain evidence="8">F6_3S_P_1C</strain>
    </source>
</reference>
<accession>A0ABT8J908</accession>
<gene>
    <name evidence="8" type="ORF">P5G61_09715</name>
</gene>
<dbReference type="InterPro" id="IPR005467">
    <property type="entry name" value="His_kinase_dom"/>
</dbReference>
<organism evidence="8 9">
    <name type="scientific">Paenibacillus vandeheii</name>
    <dbReference type="NCBI Taxonomy" id="3035917"/>
    <lineage>
        <taxon>Bacteria</taxon>
        <taxon>Bacillati</taxon>
        <taxon>Bacillota</taxon>
        <taxon>Bacilli</taxon>
        <taxon>Bacillales</taxon>
        <taxon>Paenibacillaceae</taxon>
        <taxon>Paenibacillus</taxon>
    </lineage>
</organism>
<dbReference type="Pfam" id="PF13589">
    <property type="entry name" value="HATPase_c_3"/>
    <property type="match status" value="1"/>
</dbReference>